<protein>
    <submittedName>
        <fullName evidence="6">Cell filamentation protein Fic</fullName>
    </submittedName>
</protein>
<dbReference type="Proteomes" id="UP000031952">
    <property type="component" value="Unassembled WGS sequence"/>
</dbReference>
<dbReference type="GO" id="GO:0006355">
    <property type="term" value="P:regulation of DNA-templated transcription"/>
    <property type="evidence" value="ECO:0007669"/>
    <property type="project" value="InterPro"/>
</dbReference>
<dbReference type="RefSeq" id="WP_041079442.1">
    <property type="nucleotide sequence ID" value="NZ_CP116496.1"/>
</dbReference>
<evidence type="ECO:0000256" key="3">
    <source>
        <dbReference type="PIRSR" id="PIRSR640198-3"/>
    </source>
</evidence>
<dbReference type="InterPro" id="IPR036597">
    <property type="entry name" value="Fido-like_dom_sf"/>
</dbReference>
<dbReference type="SUPFAM" id="SSF140931">
    <property type="entry name" value="Fic-like"/>
    <property type="match status" value="1"/>
</dbReference>
<proteinExistence type="predicted"/>
<keyword evidence="2" id="KW-0067">ATP-binding</keyword>
<gene>
    <name evidence="6" type="ORF">SB78_06250</name>
</gene>
<evidence type="ECO:0000259" key="5">
    <source>
        <dbReference type="PROSITE" id="PS51459"/>
    </source>
</evidence>
<dbReference type="Gene3D" id="1.10.1660.10">
    <property type="match status" value="1"/>
</dbReference>
<organism evidence="6 7">
    <name type="scientific">Rickettsia asembonensis</name>
    <dbReference type="NCBI Taxonomy" id="1068590"/>
    <lineage>
        <taxon>Bacteria</taxon>
        <taxon>Pseudomonadati</taxon>
        <taxon>Pseudomonadota</taxon>
        <taxon>Alphaproteobacteria</taxon>
        <taxon>Rickettsiales</taxon>
        <taxon>Rickettsiaceae</taxon>
        <taxon>Rickettsieae</taxon>
        <taxon>Rickettsia</taxon>
        <taxon>spotted fever group</taxon>
    </lineage>
</organism>
<name>A0A0C2R7V6_9RICK</name>
<reference evidence="6 7" key="1">
    <citation type="submission" date="2014-12" db="EMBL/GenBank/DDBJ databases">
        <title>Whole genome sequence of Candidatus Rickettsia asemboensis strain NMRCii isolated from cat fleas in west Kenya.</title>
        <authorList>
            <person name="Jima D."/>
            <person name="Luce-Fedrow A."/>
            <person name="Yang Y."/>
            <person name="Maina A.N."/>
            <person name="Snesrud E.C."/>
            <person name="Jarman R.G."/>
            <person name="Richards A.L."/>
            <person name="Hang J."/>
        </authorList>
    </citation>
    <scope>NUCLEOTIDE SEQUENCE [LARGE SCALE GENOMIC DNA]</scope>
    <source>
        <strain evidence="6 7">NMRCii</strain>
    </source>
</reference>
<feature type="active site" evidence="1">
    <location>
        <position position="172"/>
    </location>
</feature>
<dbReference type="GO" id="GO:0003677">
    <property type="term" value="F:DNA binding"/>
    <property type="evidence" value="ECO:0007669"/>
    <property type="project" value="InterPro"/>
</dbReference>
<dbReference type="PANTHER" id="PTHR13504">
    <property type="entry name" value="FIDO DOMAIN-CONTAINING PROTEIN DDB_G0283145"/>
    <property type="match status" value="1"/>
</dbReference>
<evidence type="ECO:0000259" key="4">
    <source>
        <dbReference type="PROSITE" id="PS50937"/>
    </source>
</evidence>
<dbReference type="AlphaFoldDB" id="A0A0C2R7V6"/>
<comment type="caution">
    <text evidence="6">The sequence shown here is derived from an EMBL/GenBank/DDBJ whole genome shotgun (WGS) entry which is preliminary data.</text>
</comment>
<dbReference type="InterPro" id="IPR040198">
    <property type="entry name" value="Fido_containing"/>
</dbReference>
<dbReference type="GO" id="GO:0005524">
    <property type="term" value="F:ATP binding"/>
    <property type="evidence" value="ECO:0007669"/>
    <property type="project" value="UniProtKB-KW"/>
</dbReference>
<accession>A0A0C2R7V6</accession>
<evidence type="ECO:0000256" key="2">
    <source>
        <dbReference type="PIRSR" id="PIRSR640198-2"/>
    </source>
</evidence>
<dbReference type="SMART" id="SM00422">
    <property type="entry name" value="HTH_MERR"/>
    <property type="match status" value="1"/>
</dbReference>
<evidence type="ECO:0000256" key="1">
    <source>
        <dbReference type="PIRSR" id="PIRSR640198-1"/>
    </source>
</evidence>
<feature type="binding site" evidence="2">
    <location>
        <begin position="176"/>
        <end position="183"/>
    </location>
    <ligand>
        <name>ATP</name>
        <dbReference type="ChEBI" id="CHEBI:30616"/>
    </ligand>
</feature>
<dbReference type="SUPFAM" id="SSF46955">
    <property type="entry name" value="Putative DNA-binding domain"/>
    <property type="match status" value="1"/>
</dbReference>
<evidence type="ECO:0000313" key="6">
    <source>
        <dbReference type="EMBL" id="KIJ88343.1"/>
    </source>
</evidence>
<dbReference type="EMBL" id="JWSW01000075">
    <property type="protein sequence ID" value="KIJ88343.1"/>
    <property type="molecule type" value="Genomic_DNA"/>
</dbReference>
<dbReference type="InterPro" id="IPR000551">
    <property type="entry name" value="MerR-type_HTH_dom"/>
</dbReference>
<dbReference type="PROSITE" id="PS51459">
    <property type="entry name" value="FIDO"/>
    <property type="match status" value="1"/>
</dbReference>
<keyword evidence="2" id="KW-0547">Nucleotide-binding</keyword>
<dbReference type="InterPro" id="IPR009061">
    <property type="entry name" value="DNA-bd_dom_put_sf"/>
</dbReference>
<dbReference type="Pfam" id="PF13411">
    <property type="entry name" value="MerR_1"/>
    <property type="match status" value="1"/>
</dbReference>
<keyword evidence="7" id="KW-1185">Reference proteome</keyword>
<feature type="domain" description="HTH merR-type" evidence="4">
    <location>
        <begin position="257"/>
        <end position="324"/>
    </location>
</feature>
<dbReference type="InterPro" id="IPR003812">
    <property type="entry name" value="Fido"/>
</dbReference>
<evidence type="ECO:0000313" key="7">
    <source>
        <dbReference type="Proteomes" id="UP000031952"/>
    </source>
</evidence>
<feature type="site" description="Important for autoinhibition of adenylyltransferase activity" evidence="3">
    <location>
        <position position="43"/>
    </location>
</feature>
<feature type="domain" description="Fido" evidence="5">
    <location>
        <begin position="94"/>
        <end position="230"/>
    </location>
</feature>
<dbReference type="PANTHER" id="PTHR13504:SF38">
    <property type="entry name" value="FIDO DOMAIN-CONTAINING PROTEIN"/>
    <property type="match status" value="1"/>
</dbReference>
<dbReference type="Gene3D" id="1.10.3290.10">
    <property type="entry name" value="Fido-like domain"/>
    <property type="match status" value="1"/>
</dbReference>
<dbReference type="Pfam" id="PF02661">
    <property type="entry name" value="Fic"/>
    <property type="match status" value="1"/>
</dbReference>
<sequence>MRYDLLDKKKKKLDDLRPLSSELTKNLEEWFKVELTYTSNAIEGNTLSRKETAIVVEKGLTIGGKTLVEHLEATNHAKALDVINKLAKKKYYEITERDILAIHYAILYGIDDYNAGHYRHVPVRISGSSVIMPNPAKVPLLMTDFISWLNRGKNIHPVELAGEAHYRLVTIHPFSDGNGRTARLLMNLILVMEGYPPAIIRPQERLPYITSLEIAQLGGSKEKYQKIIYNAANRSLDIYLKAIMGEEPSDIGKSERLMKIGELAKAVNENVSTIRFWTKVGLLEIADITDSNYQLYSQEALERCKKIQQLKKQRATINEIKDKL</sequence>
<dbReference type="PROSITE" id="PS50937">
    <property type="entry name" value="HTH_MERR_2"/>
    <property type="match status" value="1"/>
</dbReference>